<dbReference type="OrthoDB" id="9992118at2759"/>
<dbReference type="PROSITE" id="PS00366">
    <property type="entry name" value="URICASE"/>
    <property type="match status" value="1"/>
</dbReference>
<dbReference type="UniPathway" id="UPA00394">
    <property type="reaction ID" value="UER00650"/>
</dbReference>
<dbReference type="AlphaFoldDB" id="A0A388L065"/>
<dbReference type="PANTHER" id="PTHR42874:SF1">
    <property type="entry name" value="URICASE"/>
    <property type="match status" value="1"/>
</dbReference>
<gene>
    <name evidence="6" type="ORF">CBR_g20325</name>
</gene>
<comment type="similarity">
    <text evidence="2 5">Belongs to the uricase family.</text>
</comment>
<accession>A0A388L065</accession>
<dbReference type="Gramene" id="GBG75700">
    <property type="protein sequence ID" value="GBG75700"/>
    <property type="gene ID" value="CBR_g20325"/>
</dbReference>
<name>A0A388L065_CHABU</name>
<comment type="catalytic activity">
    <reaction evidence="5">
        <text>urate + O2 + H2O = 5-hydroxyisourate + H2O2</text>
        <dbReference type="Rhea" id="RHEA:21368"/>
        <dbReference type="ChEBI" id="CHEBI:15377"/>
        <dbReference type="ChEBI" id="CHEBI:15379"/>
        <dbReference type="ChEBI" id="CHEBI:16240"/>
        <dbReference type="ChEBI" id="CHEBI:17775"/>
        <dbReference type="ChEBI" id="CHEBI:18072"/>
        <dbReference type="EC" id="1.7.3.3"/>
    </reaction>
</comment>
<evidence type="ECO:0000256" key="2">
    <source>
        <dbReference type="ARBA" id="ARBA00009760"/>
    </source>
</evidence>
<protein>
    <recommendedName>
        <fullName evidence="5">Uricase</fullName>
        <ecNumber evidence="5">1.7.3.3</ecNumber>
    </recommendedName>
</protein>
<comment type="caution">
    <text evidence="6">The sequence shown here is derived from an EMBL/GenBank/DDBJ whole genome shotgun (WGS) entry which is preliminary data.</text>
</comment>
<evidence type="ECO:0000256" key="4">
    <source>
        <dbReference type="ARBA" id="ARBA00023002"/>
    </source>
</evidence>
<dbReference type="PRINTS" id="PR00093">
    <property type="entry name" value="URICASE"/>
</dbReference>
<dbReference type="GO" id="GO:0019628">
    <property type="term" value="P:urate catabolic process"/>
    <property type="evidence" value="ECO:0007669"/>
    <property type="project" value="UniProtKB-UniPathway"/>
</dbReference>
<comment type="function">
    <text evidence="5">Catalyzes the oxidation of uric acid to 5-hydroxyisourate, which is further processed to form (S)-allantoin.</text>
</comment>
<dbReference type="GO" id="GO:0005777">
    <property type="term" value="C:peroxisome"/>
    <property type="evidence" value="ECO:0007669"/>
    <property type="project" value="TreeGrafter"/>
</dbReference>
<dbReference type="GO" id="GO:0004846">
    <property type="term" value="F:urate oxidase activity"/>
    <property type="evidence" value="ECO:0007669"/>
    <property type="project" value="UniProtKB-EC"/>
</dbReference>
<dbReference type="InterPro" id="IPR019842">
    <property type="entry name" value="Uricase_CS"/>
</dbReference>
<evidence type="ECO:0000256" key="3">
    <source>
        <dbReference type="ARBA" id="ARBA00022631"/>
    </source>
</evidence>
<proteinExistence type="inferred from homology"/>
<dbReference type="InterPro" id="IPR002042">
    <property type="entry name" value="Uricase"/>
</dbReference>
<dbReference type="SUPFAM" id="SSF55620">
    <property type="entry name" value="Tetrahydrobiopterin biosynthesis enzymes-like"/>
    <property type="match status" value="2"/>
</dbReference>
<reference evidence="6 7" key="1">
    <citation type="journal article" date="2018" name="Cell">
        <title>The Chara Genome: Secondary Complexity and Implications for Plant Terrestrialization.</title>
        <authorList>
            <person name="Nishiyama T."/>
            <person name="Sakayama H."/>
            <person name="Vries J.D."/>
            <person name="Buschmann H."/>
            <person name="Saint-Marcoux D."/>
            <person name="Ullrich K.K."/>
            <person name="Haas F.B."/>
            <person name="Vanderstraeten L."/>
            <person name="Becker D."/>
            <person name="Lang D."/>
            <person name="Vosolsobe S."/>
            <person name="Rombauts S."/>
            <person name="Wilhelmsson P.K.I."/>
            <person name="Janitza P."/>
            <person name="Kern R."/>
            <person name="Heyl A."/>
            <person name="Rumpler F."/>
            <person name="Villalobos L.I.A.C."/>
            <person name="Clay J.M."/>
            <person name="Skokan R."/>
            <person name="Toyoda A."/>
            <person name="Suzuki Y."/>
            <person name="Kagoshima H."/>
            <person name="Schijlen E."/>
            <person name="Tajeshwar N."/>
            <person name="Catarino B."/>
            <person name="Hetherington A.J."/>
            <person name="Saltykova A."/>
            <person name="Bonnot C."/>
            <person name="Breuninger H."/>
            <person name="Symeonidi A."/>
            <person name="Radhakrishnan G.V."/>
            <person name="Van Nieuwerburgh F."/>
            <person name="Deforce D."/>
            <person name="Chang C."/>
            <person name="Karol K.G."/>
            <person name="Hedrich R."/>
            <person name="Ulvskov P."/>
            <person name="Glockner G."/>
            <person name="Delwiche C.F."/>
            <person name="Petrasek J."/>
            <person name="Van de Peer Y."/>
            <person name="Friml J."/>
            <person name="Beilby M."/>
            <person name="Dolan L."/>
            <person name="Kohara Y."/>
            <person name="Sugano S."/>
            <person name="Fujiyama A."/>
            <person name="Delaux P.-M."/>
            <person name="Quint M."/>
            <person name="TheiBen G."/>
            <person name="Hagemann M."/>
            <person name="Harholt J."/>
            <person name="Dunand C."/>
            <person name="Zachgo S."/>
            <person name="Langdale J."/>
            <person name="Maumus F."/>
            <person name="Straeten D.V.D."/>
            <person name="Gould S.B."/>
            <person name="Rensing S.A."/>
        </authorList>
    </citation>
    <scope>NUCLEOTIDE SEQUENCE [LARGE SCALE GENOMIC DNA]</scope>
    <source>
        <strain evidence="6 7">S276</strain>
    </source>
</reference>
<evidence type="ECO:0000313" key="6">
    <source>
        <dbReference type="EMBL" id="GBG75700.1"/>
    </source>
</evidence>
<dbReference type="Gene3D" id="3.10.270.10">
    <property type="entry name" value="Urate Oxidase"/>
    <property type="match status" value="1"/>
</dbReference>
<dbReference type="Proteomes" id="UP000265515">
    <property type="component" value="Unassembled WGS sequence"/>
</dbReference>
<dbReference type="Pfam" id="PF01014">
    <property type="entry name" value="Uricase"/>
    <property type="match status" value="2"/>
</dbReference>
<organism evidence="6 7">
    <name type="scientific">Chara braunii</name>
    <name type="common">Braun's stonewort</name>
    <dbReference type="NCBI Taxonomy" id="69332"/>
    <lineage>
        <taxon>Eukaryota</taxon>
        <taxon>Viridiplantae</taxon>
        <taxon>Streptophyta</taxon>
        <taxon>Charophyceae</taxon>
        <taxon>Charales</taxon>
        <taxon>Characeae</taxon>
        <taxon>Chara</taxon>
    </lineage>
</organism>
<dbReference type="PANTHER" id="PTHR42874">
    <property type="entry name" value="URICASE"/>
    <property type="match status" value="1"/>
</dbReference>
<comment type="pathway">
    <text evidence="1">Purine metabolism; urate degradation; (S)-allantoin from urate: step 1/3.</text>
</comment>
<keyword evidence="3 5" id="KW-0659">Purine metabolism</keyword>
<dbReference type="STRING" id="69332.A0A388L065"/>
<dbReference type="GO" id="GO:0006145">
    <property type="term" value="P:purine nucleobase catabolic process"/>
    <property type="evidence" value="ECO:0007669"/>
    <property type="project" value="TreeGrafter"/>
</dbReference>
<evidence type="ECO:0000256" key="5">
    <source>
        <dbReference type="RuleBase" id="RU004455"/>
    </source>
</evidence>
<keyword evidence="4 5" id="KW-0560">Oxidoreductase</keyword>
<dbReference type="OMA" id="LHHIVEY"/>
<dbReference type="EMBL" id="BFEA01000229">
    <property type="protein sequence ID" value="GBG75700.1"/>
    <property type="molecule type" value="Genomic_DNA"/>
</dbReference>
<keyword evidence="7" id="KW-1185">Reference proteome</keyword>
<evidence type="ECO:0000313" key="7">
    <source>
        <dbReference type="Proteomes" id="UP000265515"/>
    </source>
</evidence>
<dbReference type="NCBIfam" id="TIGR03383">
    <property type="entry name" value="urate_oxi"/>
    <property type="match status" value="1"/>
</dbReference>
<dbReference type="EC" id="1.7.3.3" evidence="5"/>
<evidence type="ECO:0000256" key="1">
    <source>
        <dbReference type="ARBA" id="ARBA00004831"/>
    </source>
</evidence>
<sequence length="201" mass="22126">MASWVSMGSSGASGGSFTLACHQHGKSRVRLGRVWREGSRHYFVEWRIDVVLLSDVEAAFVHGDNSGVVATDSIKNTVYVLGKELKQRVSVEDFGIKLAEHFVKTYPQVDKAIIRLQECPWKRVSIDGQPHHHGFTLGAERHTAEVLATSAGTLSVRSGVADLSVLKTTQSGFEGFVRDKYTSLPETKDRILATSIAASWR</sequence>